<reference evidence="6 7" key="1">
    <citation type="journal article" date="2014" name="PLoS Genet.">
        <title>The Genome of Spironucleus salmonicida Highlights a Fish Pathogen Adapted to Fluctuating Environments.</title>
        <authorList>
            <person name="Xu F."/>
            <person name="Jerlstrom-Hultqvist J."/>
            <person name="Einarsson E."/>
            <person name="Astvaldsson A."/>
            <person name="Svard S.G."/>
            <person name="Andersson J.O."/>
        </authorList>
    </citation>
    <scope>NUCLEOTIDE SEQUENCE [LARGE SCALE GENOMIC DNA]</scope>
    <source>
        <strain evidence="6 7">ATCC 50377</strain>
    </source>
</reference>
<name>A0A9P8LW22_9EUKA</name>
<dbReference type="RefSeq" id="XP_067766092.1">
    <property type="nucleotide sequence ID" value="XM_067906824.1"/>
</dbReference>
<feature type="domain" description="Tryptophan synthase beta chain-like PALP" evidence="5">
    <location>
        <begin position="479"/>
        <end position="770"/>
    </location>
</feature>
<dbReference type="OrthoDB" id="4418812at2759"/>
<dbReference type="GO" id="GO:0004794">
    <property type="term" value="F:threonine deaminase activity"/>
    <property type="evidence" value="ECO:0007669"/>
    <property type="project" value="TreeGrafter"/>
</dbReference>
<dbReference type="Proteomes" id="UP000018208">
    <property type="component" value="Unassembled WGS sequence"/>
</dbReference>
<dbReference type="GO" id="GO:0030170">
    <property type="term" value="F:pyridoxal phosphate binding"/>
    <property type="evidence" value="ECO:0007669"/>
    <property type="project" value="InterPro"/>
</dbReference>
<dbReference type="PANTHER" id="PTHR48078:SF19">
    <property type="entry name" value="ACT DOMAIN-CONTAINING PROTEIN"/>
    <property type="match status" value="1"/>
</dbReference>
<evidence type="ECO:0000256" key="1">
    <source>
        <dbReference type="ARBA" id="ARBA00001933"/>
    </source>
</evidence>
<dbReference type="SUPFAM" id="SSF53686">
    <property type="entry name" value="Tryptophan synthase beta subunit-like PLP-dependent enzymes"/>
    <property type="match status" value="1"/>
</dbReference>
<evidence type="ECO:0000313" key="7">
    <source>
        <dbReference type="Proteomes" id="UP000018208"/>
    </source>
</evidence>
<dbReference type="GO" id="GO:0009097">
    <property type="term" value="P:isoleucine biosynthetic process"/>
    <property type="evidence" value="ECO:0007669"/>
    <property type="project" value="TreeGrafter"/>
</dbReference>
<dbReference type="InterPro" id="IPR000634">
    <property type="entry name" value="Ser/Thr_deHydtase_PyrdxlP-BS"/>
</dbReference>
<gene>
    <name evidence="6" type="ORF">SS50377_22948</name>
</gene>
<comment type="similarity">
    <text evidence="2">Belongs to the serine/threonine dehydratase family.</text>
</comment>
<organism evidence="6 7">
    <name type="scientific">Spironucleus salmonicida</name>
    <dbReference type="NCBI Taxonomy" id="348837"/>
    <lineage>
        <taxon>Eukaryota</taxon>
        <taxon>Metamonada</taxon>
        <taxon>Diplomonadida</taxon>
        <taxon>Hexamitidae</taxon>
        <taxon>Hexamitinae</taxon>
        <taxon>Spironucleus</taxon>
    </lineage>
</organism>
<dbReference type="Gene3D" id="3.40.50.1100">
    <property type="match status" value="2"/>
</dbReference>
<dbReference type="PANTHER" id="PTHR48078">
    <property type="entry name" value="THREONINE DEHYDRATASE, MITOCHONDRIAL-RELATED"/>
    <property type="match status" value="1"/>
</dbReference>
<dbReference type="GeneID" id="94296971"/>
<dbReference type="InterPro" id="IPR001926">
    <property type="entry name" value="TrpB-like_PALP"/>
</dbReference>
<keyword evidence="7" id="KW-1185">Reference proteome</keyword>
<dbReference type="GO" id="GO:0006565">
    <property type="term" value="P:L-serine catabolic process"/>
    <property type="evidence" value="ECO:0007669"/>
    <property type="project" value="TreeGrafter"/>
</dbReference>
<accession>A0A9P8LW22</accession>
<proteinExistence type="inferred from homology"/>
<dbReference type="FunFam" id="3.40.50.1100:FF:000005">
    <property type="entry name" value="Threonine dehydratase catabolic"/>
    <property type="match status" value="1"/>
</dbReference>
<dbReference type="AlphaFoldDB" id="A0A9P8LW22"/>
<dbReference type="PROSITE" id="PS00165">
    <property type="entry name" value="DEHYDRATASE_SER_THR"/>
    <property type="match status" value="1"/>
</dbReference>
<comment type="cofactor">
    <cofactor evidence="1">
        <name>pyridoxal 5'-phosphate</name>
        <dbReference type="ChEBI" id="CHEBI:597326"/>
    </cofactor>
</comment>
<dbReference type="EMBL" id="AUWU02000003">
    <property type="protein sequence ID" value="KAH0575319.1"/>
    <property type="molecule type" value="Genomic_DNA"/>
</dbReference>
<evidence type="ECO:0000256" key="3">
    <source>
        <dbReference type="ARBA" id="ARBA00022898"/>
    </source>
</evidence>
<dbReference type="GO" id="GO:0006567">
    <property type="term" value="P:L-threonine catabolic process"/>
    <property type="evidence" value="ECO:0007669"/>
    <property type="project" value="TreeGrafter"/>
</dbReference>
<evidence type="ECO:0000256" key="4">
    <source>
        <dbReference type="ARBA" id="ARBA00023239"/>
    </source>
</evidence>
<protein>
    <submittedName>
        <fullName evidence="6">Threonine dehydratase</fullName>
    </submittedName>
</protein>
<dbReference type="GO" id="GO:0003941">
    <property type="term" value="F:L-serine ammonia-lyase activity"/>
    <property type="evidence" value="ECO:0007669"/>
    <property type="project" value="TreeGrafter"/>
</dbReference>
<sequence length="880" mass="97167">MNTFIKSYQLLSEDAGCDLHVQLSNIAGNDNIACFGYKYLLEQSLSSSVCRIEFDAFSIEHLLPLAAAAKYYDYFLFARIPETLELNVSHLFQIWGALKLGACVRQSMADAVRIDQTNMDRALTEMTSYFMAKTVQQFADKPLKLIVMPLDTSVFSRCDFYFAIQAFFQGEKVISVVPVQQAILNQYDYLSWVQTMDLELTYGAFWNAMRTDSTVVDADVKRWFAERKVTAAGDYAFSNNILLKNAIFDGLAARFQAAPARPKGTVDVTTSERFDAFKQFIAASHSIALGSYISPIAALLSKKIYLEKTDVVLAMTCGSMLTTKQFTCFSNYLNEYIKWTLEDSYEIITFTVTCDTAVMSNTIKLMEILEALNVSIQHWRYTDSGLQIEVQSPGYQSLVKIANKVDQSFGRRSFYCEEMPDFAPCVTQAPVMDYTQSARAEATFNYQSEIAGFGDITPATIDKADRNLITSKAADVTGVVHDQYYSEIIQSNLFMVMENIQQTGSFKIRGASNMLIKAYNQAIANNQTIEGVIACSAGNHAQGVAKTANLLKIKCTIICPESAPITKLYATMRYNAEVIKYGKVFDISNKYAQELAKQRGWLFVPPFDSFDVIEGQGTIASQLYQQMDKIGEKVDTILVNVGGGGMISGISLYAKQMNKNVKIVGVQAERVFPLENYHKTGAHAKIDPTAATIADGCNVKCPGGVHNEILRTHVDDYIAVNENQVASTIVNLLLRTKTVSEGAGCMGLAALLYGKYKPQVDENVAVVICGGNIDIARLHSIYKMGLIGLGKMLKVKLIIASKTGQLGQFTRIVAKYAGTITYVRHASNEGQVTWDSSVVQFEITVPTCAATQALRQELAAQYKGSKISFPGSGLLPDAVQ</sequence>
<keyword evidence="3" id="KW-0663">Pyridoxal phosphate</keyword>
<dbReference type="InterPro" id="IPR036052">
    <property type="entry name" value="TrpB-like_PALP_sf"/>
</dbReference>
<dbReference type="Pfam" id="PF00291">
    <property type="entry name" value="PALP"/>
    <property type="match status" value="1"/>
</dbReference>
<evidence type="ECO:0000256" key="2">
    <source>
        <dbReference type="ARBA" id="ARBA00010869"/>
    </source>
</evidence>
<keyword evidence="4" id="KW-0456">Lyase</keyword>
<dbReference type="InterPro" id="IPR050147">
    <property type="entry name" value="Ser/Thr_Dehydratase"/>
</dbReference>
<evidence type="ECO:0000313" key="6">
    <source>
        <dbReference type="EMBL" id="KAH0575319.1"/>
    </source>
</evidence>
<evidence type="ECO:0000259" key="5">
    <source>
        <dbReference type="Pfam" id="PF00291"/>
    </source>
</evidence>
<comment type="caution">
    <text evidence="6">The sequence shown here is derived from an EMBL/GenBank/DDBJ whole genome shotgun (WGS) entry which is preliminary data.</text>
</comment>
<dbReference type="CDD" id="cd01562">
    <property type="entry name" value="Thr-dehyd"/>
    <property type="match status" value="1"/>
</dbReference>
<dbReference type="KEGG" id="ssao:94296971"/>